<evidence type="ECO:0000259" key="1">
    <source>
        <dbReference type="Pfam" id="PF04577"/>
    </source>
</evidence>
<keyword evidence="2" id="KW-0808">Transferase</keyword>
<keyword evidence="3" id="KW-1185">Reference proteome</keyword>
<dbReference type="EMBL" id="SUNI01000010">
    <property type="protein sequence ID" value="TJZ91407.1"/>
    <property type="molecule type" value="Genomic_DNA"/>
</dbReference>
<gene>
    <name evidence="2" type="ORF">FA743_11510</name>
</gene>
<accession>A0A4U0R8U7</accession>
<name>A0A4U0R8U7_9RHOB</name>
<feature type="domain" description="Glycosyltransferase 61 catalytic" evidence="1">
    <location>
        <begin position="205"/>
        <end position="307"/>
    </location>
</feature>
<sequence length="366" mass="40807">MRLQILDEDLRIDRPSPRIIARPSPGGPADAGLSKIMKVERQVHRRSLETFAGCHLMGEDFILKDGEIFNRYVATGAARTRQAADSFLAGRSAKLKIRPAEEGGAYHVARRHLLSAVDLDVRVLLGTSDEPVNYGMWLFIVIPAAHEFLTNRGSYDRFMCHCPRPWQRKILHVLGIGDDDLIEHDLEAVYRCASLTLHRASRRDLYVRESYRPALTWVAEKFGHPDSSPEKIFVSRLSRTKNGAYRGLANEGELAGALEKLGFRIVEPELLAFPAQVDLFRNASAVVGLGGAGMFNTLFCRDGTKVVDIESGLKFLDSHCNIFSSCKLDYAIILGEEDLDDPRPVQKRWTIDLAASMAAIEGFLEG</sequence>
<comment type="caution">
    <text evidence="2">The sequence shown here is derived from an EMBL/GenBank/DDBJ whole genome shotgun (WGS) entry which is preliminary data.</text>
</comment>
<dbReference type="InterPro" id="IPR049625">
    <property type="entry name" value="Glyco_transf_61_cat"/>
</dbReference>
<proteinExistence type="predicted"/>
<evidence type="ECO:0000313" key="2">
    <source>
        <dbReference type="EMBL" id="TJZ91407.1"/>
    </source>
</evidence>
<dbReference type="Proteomes" id="UP000309747">
    <property type="component" value="Unassembled WGS sequence"/>
</dbReference>
<dbReference type="AlphaFoldDB" id="A0A4U0R8U7"/>
<organism evidence="2 3">
    <name type="scientific">Paracoccus gahaiensis</name>
    <dbReference type="NCBI Taxonomy" id="1706839"/>
    <lineage>
        <taxon>Bacteria</taxon>
        <taxon>Pseudomonadati</taxon>
        <taxon>Pseudomonadota</taxon>
        <taxon>Alphaproteobacteria</taxon>
        <taxon>Rhodobacterales</taxon>
        <taxon>Paracoccaceae</taxon>
        <taxon>Paracoccus</taxon>
    </lineage>
</organism>
<dbReference type="OrthoDB" id="288504at2"/>
<dbReference type="GO" id="GO:0016757">
    <property type="term" value="F:glycosyltransferase activity"/>
    <property type="evidence" value="ECO:0007669"/>
    <property type="project" value="InterPro"/>
</dbReference>
<reference evidence="2 3" key="1">
    <citation type="submission" date="2019-04" db="EMBL/GenBank/DDBJ databases">
        <authorList>
            <person name="Li J."/>
        </authorList>
    </citation>
    <scope>NUCLEOTIDE SEQUENCE [LARGE SCALE GENOMIC DNA]</scope>
    <source>
        <strain evidence="2 3">KCTC 42687</strain>
    </source>
</reference>
<evidence type="ECO:0000313" key="3">
    <source>
        <dbReference type="Proteomes" id="UP000309747"/>
    </source>
</evidence>
<dbReference type="Pfam" id="PF04577">
    <property type="entry name" value="Glyco_transf_61"/>
    <property type="match status" value="1"/>
</dbReference>
<dbReference type="RefSeq" id="WP_136886248.1">
    <property type="nucleotide sequence ID" value="NZ_SUNI01000010.1"/>
</dbReference>
<protein>
    <submittedName>
        <fullName evidence="2">Glycosyltransferase family 61 protein</fullName>
    </submittedName>
</protein>